<dbReference type="EMBL" id="MN741008">
    <property type="protein sequence ID" value="QHU22496.1"/>
    <property type="molecule type" value="Genomic_DNA"/>
</dbReference>
<dbReference type="PROSITE" id="PS50076">
    <property type="entry name" value="DNAJ_2"/>
    <property type="match status" value="1"/>
</dbReference>
<feature type="domain" description="J" evidence="1">
    <location>
        <begin position="5"/>
        <end position="70"/>
    </location>
</feature>
<proteinExistence type="predicted"/>
<dbReference type="Gene3D" id="1.10.287.110">
    <property type="entry name" value="DnaJ domain"/>
    <property type="match status" value="1"/>
</dbReference>
<reference evidence="2" key="1">
    <citation type="journal article" date="2020" name="Nature">
        <title>Giant virus diversity and host interactions through global metagenomics.</title>
        <authorList>
            <person name="Schulz F."/>
            <person name="Roux S."/>
            <person name="Paez-Espino D."/>
            <person name="Jungbluth S."/>
            <person name="Walsh D.A."/>
            <person name="Denef V.J."/>
            <person name="McMahon K.D."/>
            <person name="Konstantinidis K.T."/>
            <person name="Eloe-Fadrosh E.A."/>
            <person name="Kyrpides N.C."/>
            <person name="Woyke T."/>
        </authorList>
    </citation>
    <scope>NUCLEOTIDE SEQUENCE</scope>
    <source>
        <strain evidence="2">GVMAG-S-ERX555907-102</strain>
    </source>
</reference>
<evidence type="ECO:0000259" key="1">
    <source>
        <dbReference type="PROSITE" id="PS50076"/>
    </source>
</evidence>
<organism evidence="2">
    <name type="scientific">viral metagenome</name>
    <dbReference type="NCBI Taxonomy" id="1070528"/>
    <lineage>
        <taxon>unclassified sequences</taxon>
        <taxon>metagenomes</taxon>
        <taxon>organismal metagenomes</taxon>
    </lineage>
</organism>
<accession>A0A6C0KZA9</accession>
<evidence type="ECO:0000313" key="2">
    <source>
        <dbReference type="EMBL" id="QHU22496.1"/>
    </source>
</evidence>
<dbReference type="CDD" id="cd06257">
    <property type="entry name" value="DnaJ"/>
    <property type="match status" value="1"/>
</dbReference>
<dbReference type="Pfam" id="PF00226">
    <property type="entry name" value="DnaJ"/>
    <property type="match status" value="1"/>
</dbReference>
<name>A0A6C0KZA9_9ZZZZ</name>
<sequence length="247" mass="29285">MTLTESCNLFQINNLNEMNKSTLKKKYYKMCLKYHPDKNKEHSDQFIKMKECYDTLNSYIDNNETHDRITYNRKYSEYSKTNDIYETMISLISVENIEYVITLIDSYKLYMNNAPEIITLTVSMKQVFDKCVYTTQEHYIPLWHNIIHQFSVKEQKHIIYIIKINNIPQNVSILKNNDIIVKIPKITVRKEMLNAIHICDDVVFNTFISTQEYAESRVLLKNKGIPKSCINDIFDSSQVSNIHFHLI</sequence>
<dbReference type="AlphaFoldDB" id="A0A6C0KZA9"/>
<dbReference type="InterPro" id="IPR001623">
    <property type="entry name" value="DnaJ_domain"/>
</dbReference>
<protein>
    <recommendedName>
        <fullName evidence="1">J domain-containing protein</fullName>
    </recommendedName>
</protein>
<dbReference type="SUPFAM" id="SSF46565">
    <property type="entry name" value="Chaperone J-domain"/>
    <property type="match status" value="1"/>
</dbReference>
<dbReference type="InterPro" id="IPR036869">
    <property type="entry name" value="J_dom_sf"/>
</dbReference>